<dbReference type="AlphaFoldDB" id="A0A915E5J6"/>
<reference evidence="4" key="1">
    <citation type="submission" date="2022-11" db="UniProtKB">
        <authorList>
            <consortium name="WormBaseParasite"/>
        </authorList>
    </citation>
    <scope>IDENTIFICATION</scope>
</reference>
<evidence type="ECO:0000313" key="4">
    <source>
        <dbReference type="WBParaSite" id="jg26011"/>
    </source>
</evidence>
<feature type="region of interest" description="Disordered" evidence="1">
    <location>
        <begin position="112"/>
        <end position="152"/>
    </location>
</feature>
<keyword evidence="2" id="KW-0472">Membrane</keyword>
<accession>A0A915E5J6</accession>
<dbReference type="WBParaSite" id="jg26011">
    <property type="protein sequence ID" value="jg26011"/>
    <property type="gene ID" value="jg26011"/>
</dbReference>
<proteinExistence type="predicted"/>
<keyword evidence="2" id="KW-1133">Transmembrane helix</keyword>
<name>A0A915E5J6_9BILA</name>
<feature type="transmembrane region" description="Helical" evidence="2">
    <location>
        <begin position="28"/>
        <end position="46"/>
    </location>
</feature>
<feature type="transmembrane region" description="Helical" evidence="2">
    <location>
        <begin position="53"/>
        <end position="70"/>
    </location>
</feature>
<sequence length="152" mass="17362">MAIGQYSTGHNRLRVPEYWTHSAKDVRANQALSILVWALLWIWYVFKSEFRLIIARTSLIGAYCGFIRFRCRSSNEEASNELMSAFFAGLAFAVEFFGAAIESGLKVERERKNKEEEAVNQRSHAAVRARSSSSSKPYRGFRNRTCHSSNKT</sequence>
<dbReference type="Proteomes" id="UP000887574">
    <property type="component" value="Unplaced"/>
</dbReference>
<protein>
    <submittedName>
        <fullName evidence="4">Uncharacterized protein</fullName>
    </submittedName>
</protein>
<feature type="transmembrane region" description="Helical" evidence="2">
    <location>
        <begin position="82"/>
        <end position="105"/>
    </location>
</feature>
<evidence type="ECO:0000256" key="2">
    <source>
        <dbReference type="SAM" id="Phobius"/>
    </source>
</evidence>
<keyword evidence="3" id="KW-1185">Reference proteome</keyword>
<keyword evidence="2" id="KW-0812">Transmembrane</keyword>
<evidence type="ECO:0000313" key="3">
    <source>
        <dbReference type="Proteomes" id="UP000887574"/>
    </source>
</evidence>
<evidence type="ECO:0000256" key="1">
    <source>
        <dbReference type="SAM" id="MobiDB-lite"/>
    </source>
</evidence>
<feature type="compositionally biased region" description="Low complexity" evidence="1">
    <location>
        <begin position="120"/>
        <end position="135"/>
    </location>
</feature>
<organism evidence="3 4">
    <name type="scientific">Ditylenchus dipsaci</name>
    <dbReference type="NCBI Taxonomy" id="166011"/>
    <lineage>
        <taxon>Eukaryota</taxon>
        <taxon>Metazoa</taxon>
        <taxon>Ecdysozoa</taxon>
        <taxon>Nematoda</taxon>
        <taxon>Chromadorea</taxon>
        <taxon>Rhabditida</taxon>
        <taxon>Tylenchina</taxon>
        <taxon>Tylenchomorpha</taxon>
        <taxon>Sphaerularioidea</taxon>
        <taxon>Anguinidae</taxon>
        <taxon>Anguininae</taxon>
        <taxon>Ditylenchus</taxon>
    </lineage>
</organism>